<dbReference type="AlphaFoldDB" id="A0A2H1KWI4"/>
<reference evidence="1 2" key="1">
    <citation type="submission" date="2017-03" db="EMBL/GenBank/DDBJ databases">
        <authorList>
            <person name="Afonso C.L."/>
            <person name="Miller P.J."/>
            <person name="Scott M.A."/>
            <person name="Spackman E."/>
            <person name="Goraichik I."/>
            <person name="Dimitrov K.M."/>
            <person name="Suarez D.L."/>
            <person name="Swayne D.E."/>
        </authorList>
    </citation>
    <scope>NUCLEOTIDE SEQUENCE [LARGE SCALE GENOMIC DNA]</scope>
    <source>
        <strain evidence="1 2">CNRZ 918</strain>
    </source>
</reference>
<dbReference type="Proteomes" id="UP000234433">
    <property type="component" value="Unassembled WGS sequence"/>
</dbReference>
<evidence type="ECO:0000313" key="1">
    <source>
        <dbReference type="EMBL" id="SMY04051.1"/>
    </source>
</evidence>
<dbReference type="EMBL" id="FXZD01000013">
    <property type="protein sequence ID" value="SMY04051.1"/>
    <property type="molecule type" value="Genomic_DNA"/>
</dbReference>
<accession>A0A2H1KWI4</accession>
<sequence>MNTSKQQISATAKAFGDELHAARNYTNPDLTDEGLSKQRELLVDRVRAKYGKEVDGHRSALYLDHDRSAFDKYRPKLDWNNAGTVAKAKAKWEAVQTKLNAGLSIGQIIDSADDTTLAAINEFWTDHAEAQQAAGTSRGQQYEAPDTTAVQRAVEDRAADLGGNTGRGALAKSRQAAGLHAYAEVTLNHLDRAVAGQVNGVSDLHSALDAQQAEQHAMSGGAGLIANHDANASADTGEGAAAVSE</sequence>
<evidence type="ECO:0000313" key="2">
    <source>
        <dbReference type="Proteomes" id="UP000234433"/>
    </source>
</evidence>
<organism evidence="1 2">
    <name type="scientific">Brevibacterium antiquum CNRZ 918</name>
    <dbReference type="NCBI Taxonomy" id="1255637"/>
    <lineage>
        <taxon>Bacteria</taxon>
        <taxon>Bacillati</taxon>
        <taxon>Actinomycetota</taxon>
        <taxon>Actinomycetes</taxon>
        <taxon>Micrococcales</taxon>
        <taxon>Brevibacteriaceae</taxon>
        <taxon>Brevibacterium</taxon>
    </lineage>
</organism>
<protein>
    <submittedName>
        <fullName evidence="1">Uncharacterized protein</fullName>
    </submittedName>
</protein>
<dbReference type="RefSeq" id="WP_101620970.1">
    <property type="nucleotide sequence ID" value="NZ_FXZD01000013.1"/>
</dbReference>
<name>A0A2H1KWI4_9MICO</name>
<gene>
    <name evidence="1" type="ORF">BANT918_02960</name>
</gene>
<proteinExistence type="predicted"/>